<evidence type="ECO:0000313" key="2">
    <source>
        <dbReference type="Proteomes" id="UP001156141"/>
    </source>
</evidence>
<gene>
    <name evidence="1" type="ORF">MKW35_17670</name>
</gene>
<dbReference type="RefSeq" id="WP_240575919.1">
    <property type="nucleotide sequence ID" value="NZ_JAKVQD010000381.1"/>
</dbReference>
<dbReference type="Proteomes" id="UP001156141">
    <property type="component" value="Unassembled WGS sequence"/>
</dbReference>
<protein>
    <submittedName>
        <fullName evidence="1">Uncharacterized protein</fullName>
    </submittedName>
</protein>
<feature type="non-terminal residue" evidence="1">
    <location>
        <position position="78"/>
    </location>
</feature>
<dbReference type="EMBL" id="JAKVQD010000381">
    <property type="protein sequence ID" value="MCH4554453.1"/>
    <property type="molecule type" value="Genomic_DNA"/>
</dbReference>
<organism evidence="1 2">
    <name type="scientific">Aestuariibaculum lutulentum</name>
    <dbReference type="NCBI Taxonomy" id="2920935"/>
    <lineage>
        <taxon>Bacteria</taxon>
        <taxon>Pseudomonadati</taxon>
        <taxon>Bacteroidota</taxon>
        <taxon>Flavobacteriia</taxon>
        <taxon>Flavobacteriales</taxon>
        <taxon>Flavobacteriaceae</taxon>
    </lineage>
</organism>
<reference evidence="1" key="1">
    <citation type="submission" date="2022-02" db="EMBL/GenBank/DDBJ databases">
        <title>Aestuariibaculum sp., a marine bacterium isolated from sediment in Guangxi.</title>
        <authorList>
            <person name="Ying J."/>
        </authorList>
    </citation>
    <scope>NUCLEOTIDE SEQUENCE</scope>
    <source>
        <strain evidence="1">L182</strain>
    </source>
</reference>
<sequence>EEGTAVSKLVSDAASTSSKNGATYKMGIASFHGAGGFQSLYDINDSRGLQGASTVTTNLTPSLYWSNGCPTQACSTTD</sequence>
<evidence type="ECO:0000313" key="1">
    <source>
        <dbReference type="EMBL" id="MCH4554453.1"/>
    </source>
</evidence>
<accession>A0ABS9RND1</accession>
<feature type="non-terminal residue" evidence="1">
    <location>
        <position position="1"/>
    </location>
</feature>
<name>A0ABS9RND1_9FLAO</name>
<comment type="caution">
    <text evidence="1">The sequence shown here is derived from an EMBL/GenBank/DDBJ whole genome shotgun (WGS) entry which is preliminary data.</text>
</comment>
<keyword evidence="2" id="KW-1185">Reference proteome</keyword>
<proteinExistence type="predicted"/>